<dbReference type="SUPFAM" id="SSF49417">
    <property type="entry name" value="p53-like transcription factors"/>
    <property type="match status" value="1"/>
</dbReference>
<comment type="caution">
    <text evidence="5">Lacks conserved residue(s) required for the propagation of feature annotation.</text>
</comment>
<proteinExistence type="predicted"/>
<dbReference type="CDD" id="cd00182">
    <property type="entry name" value="T-box"/>
    <property type="match status" value="1"/>
</dbReference>
<dbReference type="GO" id="GO:0005634">
    <property type="term" value="C:nucleus"/>
    <property type="evidence" value="ECO:0007669"/>
    <property type="project" value="UniProtKB-SubCell"/>
</dbReference>
<dbReference type="AlphaFoldDB" id="A0A1I7UWK7"/>
<keyword evidence="1" id="KW-0805">Transcription regulation</keyword>
<keyword evidence="2 5" id="KW-0238">DNA-binding</keyword>
<name>A0A1I7UWK7_9PELO</name>
<dbReference type="PROSITE" id="PS50252">
    <property type="entry name" value="TBOX_3"/>
    <property type="match status" value="1"/>
</dbReference>
<evidence type="ECO:0000256" key="1">
    <source>
        <dbReference type="ARBA" id="ARBA00023015"/>
    </source>
</evidence>
<feature type="compositionally biased region" description="Low complexity" evidence="6">
    <location>
        <begin position="311"/>
        <end position="325"/>
    </location>
</feature>
<dbReference type="Pfam" id="PF00907">
    <property type="entry name" value="T-box"/>
    <property type="match status" value="1"/>
</dbReference>
<protein>
    <submittedName>
        <fullName evidence="9">T-box domain-containing protein</fullName>
    </submittedName>
</protein>
<dbReference type="GO" id="GO:0000981">
    <property type="term" value="F:DNA-binding transcription factor activity, RNA polymerase II-specific"/>
    <property type="evidence" value="ECO:0007669"/>
    <property type="project" value="TreeGrafter"/>
</dbReference>
<dbReference type="PRINTS" id="PR00937">
    <property type="entry name" value="TBOX"/>
</dbReference>
<dbReference type="InterPro" id="IPR046360">
    <property type="entry name" value="T-box_DNA-bd"/>
</dbReference>
<dbReference type="InterPro" id="IPR008967">
    <property type="entry name" value="p53-like_TF_DNA-bd_sf"/>
</dbReference>
<keyword evidence="3" id="KW-0804">Transcription</keyword>
<dbReference type="SMART" id="SM00425">
    <property type="entry name" value="TBOX"/>
    <property type="match status" value="1"/>
</dbReference>
<feature type="compositionally biased region" description="Basic and acidic residues" evidence="6">
    <location>
        <begin position="191"/>
        <end position="210"/>
    </location>
</feature>
<dbReference type="PANTHER" id="PTHR11267:SF189">
    <property type="entry name" value="T-BOX PROTEIN 31-RELATED"/>
    <property type="match status" value="1"/>
</dbReference>
<feature type="region of interest" description="Disordered" evidence="6">
    <location>
        <begin position="187"/>
        <end position="222"/>
    </location>
</feature>
<comment type="subcellular location">
    <subcellularLocation>
        <location evidence="5">Nucleus</location>
    </subcellularLocation>
</comment>
<feature type="region of interest" description="Disordered" evidence="6">
    <location>
        <begin position="311"/>
        <end position="332"/>
    </location>
</feature>
<dbReference type="WBParaSite" id="Csp11.Scaffold630.g20068.t1">
    <property type="protein sequence ID" value="Csp11.Scaffold630.g20068.t1"/>
    <property type="gene ID" value="Csp11.Scaffold630.g20068"/>
</dbReference>
<dbReference type="InterPro" id="IPR001699">
    <property type="entry name" value="TF_T-box"/>
</dbReference>
<organism evidence="8 9">
    <name type="scientific">Caenorhabditis tropicalis</name>
    <dbReference type="NCBI Taxonomy" id="1561998"/>
    <lineage>
        <taxon>Eukaryota</taxon>
        <taxon>Metazoa</taxon>
        <taxon>Ecdysozoa</taxon>
        <taxon>Nematoda</taxon>
        <taxon>Chromadorea</taxon>
        <taxon>Rhabditida</taxon>
        <taxon>Rhabditina</taxon>
        <taxon>Rhabditomorpha</taxon>
        <taxon>Rhabditoidea</taxon>
        <taxon>Rhabditidae</taxon>
        <taxon>Peloderinae</taxon>
        <taxon>Caenorhabditis</taxon>
    </lineage>
</organism>
<evidence type="ECO:0000256" key="5">
    <source>
        <dbReference type="PROSITE-ProRule" id="PRU00201"/>
    </source>
</evidence>
<dbReference type="GO" id="GO:0000785">
    <property type="term" value="C:chromatin"/>
    <property type="evidence" value="ECO:0007669"/>
    <property type="project" value="TreeGrafter"/>
</dbReference>
<evidence type="ECO:0000313" key="9">
    <source>
        <dbReference type="WBParaSite" id="Csp11.Scaffold630.g20068.t1"/>
    </source>
</evidence>
<evidence type="ECO:0000256" key="6">
    <source>
        <dbReference type="SAM" id="MobiDB-lite"/>
    </source>
</evidence>
<dbReference type="STRING" id="1561998.A0A1I7UWK7"/>
<sequence>MNTITVSLAKKELWMEVYPYMEMMCRLSKLCPKLKFSFSGLEKDQEYKVFVSLERHGDPKRFSFDKEAFDWKESKRGYKKPHQTKIIEHSLGTQSGEIWMKGPVEFSKIKISAKEEDEKMNDKVLMVDTHHKYIPVIRILNVNTNMESRFPIEEAQFIPVTEYSNKTLSDWKCRNNKFTTYVHGGQGKIKATGEEPQPKRSRKEAAKEKPIQSAETAPMANFNTPTTSNFNGMFTPFTFHGMNHAAQMQFQPFGQAPYCAPMAHQMEPMHGYNYQWNHQYPMDYYNYSHYYNFPVFNPYLDPTFSVNSTYASPQSSASSTSTPSPVTLNNENIPPPVHFPYF</sequence>
<keyword evidence="4 5" id="KW-0539">Nucleus</keyword>
<evidence type="ECO:0000256" key="3">
    <source>
        <dbReference type="ARBA" id="ARBA00023163"/>
    </source>
</evidence>
<dbReference type="Proteomes" id="UP000095282">
    <property type="component" value="Unplaced"/>
</dbReference>
<dbReference type="GO" id="GO:0000978">
    <property type="term" value="F:RNA polymerase II cis-regulatory region sequence-specific DNA binding"/>
    <property type="evidence" value="ECO:0007669"/>
    <property type="project" value="InterPro"/>
</dbReference>
<accession>A0A1I7UWK7</accession>
<feature type="domain" description="T-box" evidence="7">
    <location>
        <begin position="8"/>
        <end position="184"/>
    </location>
</feature>
<dbReference type="Gene3D" id="2.60.40.820">
    <property type="entry name" value="Transcription factor, T-box"/>
    <property type="match status" value="1"/>
</dbReference>
<evidence type="ECO:0000256" key="2">
    <source>
        <dbReference type="ARBA" id="ARBA00023125"/>
    </source>
</evidence>
<dbReference type="GO" id="GO:0001708">
    <property type="term" value="P:cell fate specification"/>
    <property type="evidence" value="ECO:0007669"/>
    <property type="project" value="TreeGrafter"/>
</dbReference>
<evidence type="ECO:0000313" key="8">
    <source>
        <dbReference type="Proteomes" id="UP000095282"/>
    </source>
</evidence>
<dbReference type="GO" id="GO:0045893">
    <property type="term" value="P:positive regulation of DNA-templated transcription"/>
    <property type="evidence" value="ECO:0007669"/>
    <property type="project" value="InterPro"/>
</dbReference>
<dbReference type="InterPro" id="IPR036960">
    <property type="entry name" value="T-box_sf"/>
</dbReference>
<evidence type="ECO:0000259" key="7">
    <source>
        <dbReference type="PROSITE" id="PS50252"/>
    </source>
</evidence>
<keyword evidence="8" id="KW-1185">Reference proteome</keyword>
<reference evidence="9" key="1">
    <citation type="submission" date="2016-11" db="UniProtKB">
        <authorList>
            <consortium name="WormBaseParasite"/>
        </authorList>
    </citation>
    <scope>IDENTIFICATION</scope>
</reference>
<evidence type="ECO:0000256" key="4">
    <source>
        <dbReference type="ARBA" id="ARBA00023242"/>
    </source>
</evidence>
<dbReference type="eggNOG" id="KOG3585">
    <property type="taxonomic scope" value="Eukaryota"/>
</dbReference>
<dbReference type="PANTHER" id="PTHR11267">
    <property type="entry name" value="T-BOX PROTEIN-RELATED"/>
    <property type="match status" value="1"/>
</dbReference>